<comment type="similarity">
    <text evidence="2">Belongs to the psaN family.</text>
</comment>
<accession>A0A834LQ53</accession>
<dbReference type="PANTHER" id="PTHR36327">
    <property type="entry name" value="UNNAMED PRODUCT"/>
    <property type="match status" value="1"/>
</dbReference>
<evidence type="ECO:0000256" key="7">
    <source>
        <dbReference type="ARBA" id="ARBA00023078"/>
    </source>
</evidence>
<dbReference type="Pfam" id="PF05479">
    <property type="entry name" value="PsaN"/>
    <property type="match status" value="1"/>
</dbReference>
<comment type="subcellular location">
    <subcellularLocation>
        <location evidence="1">Plastid</location>
        <location evidence="1">Chloroplast thylakoid membrane</location>
        <topology evidence="1">Peripheral membrane protein</topology>
        <orientation evidence="1">Lumenal side</orientation>
    </subcellularLocation>
</comment>
<evidence type="ECO:0000313" key="11">
    <source>
        <dbReference type="Proteomes" id="UP000626092"/>
    </source>
</evidence>
<feature type="region of interest" description="Disordered" evidence="9">
    <location>
        <begin position="1"/>
        <end position="29"/>
    </location>
</feature>
<keyword evidence="5" id="KW-0934">Plastid</keyword>
<evidence type="ECO:0000256" key="2">
    <source>
        <dbReference type="ARBA" id="ARBA00010661"/>
    </source>
</evidence>
<dbReference type="AlphaFoldDB" id="A0A834LQ53"/>
<gene>
    <name evidence="10" type="ORF">RHSIM_Rhsim05G0092500</name>
</gene>
<keyword evidence="8" id="KW-0472">Membrane</keyword>
<dbReference type="GO" id="GO:0009535">
    <property type="term" value="C:chloroplast thylakoid membrane"/>
    <property type="evidence" value="ECO:0007669"/>
    <property type="project" value="UniProtKB-SubCell"/>
</dbReference>
<proteinExistence type="inferred from homology"/>
<evidence type="ECO:0000256" key="3">
    <source>
        <dbReference type="ARBA" id="ARBA00022528"/>
    </source>
</evidence>
<dbReference type="SMR" id="A0A834LQ53"/>
<evidence type="ECO:0000313" key="10">
    <source>
        <dbReference type="EMBL" id="KAF7144372.1"/>
    </source>
</evidence>
<name>A0A834LQ53_RHOSS</name>
<evidence type="ECO:0000256" key="6">
    <source>
        <dbReference type="ARBA" id="ARBA00022836"/>
    </source>
</evidence>
<dbReference type="InterPro" id="IPR008796">
    <property type="entry name" value="PSAN"/>
</dbReference>
<evidence type="ECO:0000256" key="4">
    <source>
        <dbReference type="ARBA" id="ARBA00022531"/>
    </source>
</evidence>
<dbReference type="PANTHER" id="PTHR36327:SF1">
    <property type="entry name" value="OS03G0731100 PROTEIN"/>
    <property type="match status" value="1"/>
</dbReference>
<keyword evidence="11" id="KW-1185">Reference proteome</keyword>
<evidence type="ECO:0000256" key="8">
    <source>
        <dbReference type="ARBA" id="ARBA00023136"/>
    </source>
</evidence>
<keyword evidence="7" id="KW-0793">Thylakoid</keyword>
<dbReference type="OrthoDB" id="544623at2759"/>
<dbReference type="Proteomes" id="UP000626092">
    <property type="component" value="Unassembled WGS sequence"/>
</dbReference>
<keyword evidence="4" id="KW-0602">Photosynthesis</keyword>
<dbReference type="EMBL" id="WJXA01000005">
    <property type="protein sequence ID" value="KAF7144372.1"/>
    <property type="molecule type" value="Genomic_DNA"/>
</dbReference>
<evidence type="ECO:0000256" key="5">
    <source>
        <dbReference type="ARBA" id="ARBA00022640"/>
    </source>
</evidence>
<keyword evidence="6" id="KW-0603">Photosystem I</keyword>
<organism evidence="10 11">
    <name type="scientific">Rhododendron simsii</name>
    <name type="common">Sims's rhododendron</name>
    <dbReference type="NCBI Taxonomy" id="118357"/>
    <lineage>
        <taxon>Eukaryota</taxon>
        <taxon>Viridiplantae</taxon>
        <taxon>Streptophyta</taxon>
        <taxon>Embryophyta</taxon>
        <taxon>Tracheophyta</taxon>
        <taxon>Spermatophyta</taxon>
        <taxon>Magnoliopsida</taxon>
        <taxon>eudicotyledons</taxon>
        <taxon>Gunneridae</taxon>
        <taxon>Pentapetalae</taxon>
        <taxon>asterids</taxon>
        <taxon>Ericales</taxon>
        <taxon>Ericaceae</taxon>
        <taxon>Ericoideae</taxon>
        <taxon>Rhodoreae</taxon>
        <taxon>Rhododendron</taxon>
    </lineage>
</organism>
<sequence>MQMLVRATASKFASSSSSVPPAERREGRARRTRVMMEIGRRGILVSTVFVAAQVSDPKSELLQKYLKKSQDNKAKNDKERLDSYYKRNYKDYFEFVEGSLQGKQAEELSESEKGILEWLKRNK</sequence>
<dbReference type="GO" id="GO:0015979">
    <property type="term" value="P:photosynthesis"/>
    <property type="evidence" value="ECO:0007669"/>
    <property type="project" value="UniProtKB-KW"/>
</dbReference>
<keyword evidence="3" id="KW-0150">Chloroplast</keyword>
<protein>
    <submittedName>
        <fullName evidence="10">Uncharacterized protein</fullName>
    </submittedName>
</protein>
<evidence type="ECO:0000256" key="9">
    <source>
        <dbReference type="SAM" id="MobiDB-lite"/>
    </source>
</evidence>
<reference evidence="10" key="1">
    <citation type="submission" date="2019-11" db="EMBL/GenBank/DDBJ databases">
        <authorList>
            <person name="Liu Y."/>
            <person name="Hou J."/>
            <person name="Li T.-Q."/>
            <person name="Guan C.-H."/>
            <person name="Wu X."/>
            <person name="Wu H.-Z."/>
            <person name="Ling F."/>
            <person name="Zhang R."/>
            <person name="Shi X.-G."/>
            <person name="Ren J.-P."/>
            <person name="Chen E.-F."/>
            <person name="Sun J.-M."/>
        </authorList>
    </citation>
    <scope>NUCLEOTIDE SEQUENCE</scope>
    <source>
        <strain evidence="10">Adult_tree_wgs_1</strain>
        <tissue evidence="10">Leaves</tissue>
    </source>
</reference>
<comment type="caution">
    <text evidence="10">The sequence shown here is derived from an EMBL/GenBank/DDBJ whole genome shotgun (WGS) entry which is preliminary data.</text>
</comment>
<dbReference type="GO" id="GO:0009522">
    <property type="term" value="C:photosystem I"/>
    <property type="evidence" value="ECO:0007669"/>
    <property type="project" value="UniProtKB-KW"/>
</dbReference>
<evidence type="ECO:0000256" key="1">
    <source>
        <dbReference type="ARBA" id="ARBA00004622"/>
    </source>
</evidence>